<dbReference type="InterPro" id="IPR036955">
    <property type="entry name" value="AP2/ERF_dom_sf"/>
</dbReference>
<dbReference type="PROSITE" id="PS51032">
    <property type="entry name" value="AP2_ERF"/>
    <property type="match status" value="1"/>
</dbReference>
<dbReference type="EMBL" id="BLLK01000047">
    <property type="protein sequence ID" value="GFH54082.1"/>
    <property type="molecule type" value="Genomic_DNA"/>
</dbReference>
<feature type="compositionally biased region" description="Basic and acidic residues" evidence="6">
    <location>
        <begin position="18"/>
        <end position="27"/>
    </location>
</feature>
<keyword evidence="2" id="KW-0805">Transcription regulation</keyword>
<evidence type="ECO:0000256" key="6">
    <source>
        <dbReference type="SAM" id="MobiDB-lite"/>
    </source>
</evidence>
<dbReference type="SUPFAM" id="SSF54171">
    <property type="entry name" value="DNA-binding domain"/>
    <property type="match status" value="1"/>
</dbReference>
<evidence type="ECO:0000256" key="4">
    <source>
        <dbReference type="ARBA" id="ARBA00023163"/>
    </source>
</evidence>
<gene>
    <name evidence="8" type="ORF">CTEN210_10558</name>
</gene>
<comment type="subcellular location">
    <subcellularLocation>
        <location evidence="1">Nucleus</location>
    </subcellularLocation>
</comment>
<dbReference type="InterPro" id="IPR001471">
    <property type="entry name" value="AP2/ERF_dom"/>
</dbReference>
<accession>A0AAD3CY02</accession>
<dbReference type="Proteomes" id="UP001054902">
    <property type="component" value="Unassembled WGS sequence"/>
</dbReference>
<comment type="caution">
    <text evidence="8">The sequence shown here is derived from an EMBL/GenBank/DDBJ whole genome shotgun (WGS) entry which is preliminary data.</text>
</comment>
<organism evidence="8 9">
    <name type="scientific">Chaetoceros tenuissimus</name>
    <dbReference type="NCBI Taxonomy" id="426638"/>
    <lineage>
        <taxon>Eukaryota</taxon>
        <taxon>Sar</taxon>
        <taxon>Stramenopiles</taxon>
        <taxon>Ochrophyta</taxon>
        <taxon>Bacillariophyta</taxon>
        <taxon>Coscinodiscophyceae</taxon>
        <taxon>Chaetocerotophycidae</taxon>
        <taxon>Chaetocerotales</taxon>
        <taxon>Chaetocerotaceae</taxon>
        <taxon>Chaetoceros</taxon>
    </lineage>
</organism>
<feature type="compositionally biased region" description="Basic residues" evidence="6">
    <location>
        <begin position="183"/>
        <end position="192"/>
    </location>
</feature>
<evidence type="ECO:0000256" key="5">
    <source>
        <dbReference type="ARBA" id="ARBA00023242"/>
    </source>
</evidence>
<keyword evidence="3" id="KW-0238">DNA-binding</keyword>
<sequence>MLHFLANAFNSILPSTKSAHEDSEANEPHNTSLGVILPPLPPPPNATTNQHNKFAVTGALVTTTNAATTTDTRVSPTTVTATTTLGTSSLQQNRNSDNMVTNRHFPPYPSQEQVLPQSPLPSRSLAMTSSSLQQYSDILNQERESPYSDILRQVRERKKPSVTKKQATIAKHDKPSTLSSTKKQARTPKRNKKYSDYVGVSCHNPGPTQSVLNAPTVSTPGPTQSVLNAPTVSTPGPTQSVLNAPTVSTPGPTQSVLNAPTVSTPGPISTREYQIVPDKDVCTTYVGVSYTKKTMKYKAYIKQNAKQYHLGCFQLECDAARAYDQAVKIVMSTASTSYNRKKNFDSDEEYNAARKREIDEIVKKNMDIYKREGKNFDEKMFKETLVTTFDLENRKKDRIFTKFNMHMQQNNMYWPPPPHMHHPYHGYPMGMYGYAPPNSVPTQPVHNVPPVSAQGPTQPVHNAPPVSAQGPTQPVLNAPPVSVQGPTQPVLNAPPVSAPHSTSTREYQIVPESYAEISSHSTSSREYPNEDHLPYAETRSHTSTLVRAVTITPSNIPDKDVWSIKELTKLGEAIQRTKSNKTTPTQKFREMTSIVGTRSYKEVKECYKEVRDLGGGIDGYIVHVHGREGLANGIRKDEMGEHDVIYAQGVSIMKSHHEGLVKLRSYIQSRLQTELLHEDIAVQVVFLVLGYGGKFYEKVQKQGDRISCSTGGQRPALRDMLDNYTQNPNDQEAQDTIEQNMYPVLLTQFVDNQNRPADQVGDLCHCCLESPDRMEKENDDTGKPCVKAFLAMNQDTREMDHLAHCHEELPELVPQNDARGTVDLFASNIAIDNSHNSSWWLRSVVECANAGLDHAEGREYIEELEGAEIYLHLIEHCQQTQNMTWPPAAPGFENLQHYRLSQEPIVATCVLKLVIGGVTGIFHPNTTIDIVRIDGDPYNIRIREAGQVQRRTPIGRPRPFRRPGV</sequence>
<dbReference type="InterPro" id="IPR016177">
    <property type="entry name" value="DNA-bd_dom_sf"/>
</dbReference>
<dbReference type="GO" id="GO:0005634">
    <property type="term" value="C:nucleus"/>
    <property type="evidence" value="ECO:0007669"/>
    <property type="project" value="UniProtKB-SubCell"/>
</dbReference>
<keyword evidence="5" id="KW-0539">Nucleus</keyword>
<dbReference type="GO" id="GO:0003677">
    <property type="term" value="F:DNA binding"/>
    <property type="evidence" value="ECO:0007669"/>
    <property type="project" value="UniProtKB-KW"/>
</dbReference>
<protein>
    <recommendedName>
        <fullName evidence="7">AP2/ERF domain-containing protein</fullName>
    </recommendedName>
</protein>
<dbReference type="AlphaFoldDB" id="A0AAD3CY02"/>
<feature type="region of interest" description="Disordered" evidence="6">
    <location>
        <begin position="155"/>
        <end position="193"/>
    </location>
</feature>
<feature type="region of interest" description="Disordered" evidence="6">
    <location>
        <begin position="18"/>
        <end position="50"/>
    </location>
</feature>
<evidence type="ECO:0000259" key="7">
    <source>
        <dbReference type="PROSITE" id="PS51032"/>
    </source>
</evidence>
<proteinExistence type="predicted"/>
<evidence type="ECO:0000313" key="9">
    <source>
        <dbReference type="Proteomes" id="UP001054902"/>
    </source>
</evidence>
<evidence type="ECO:0000256" key="3">
    <source>
        <dbReference type="ARBA" id="ARBA00023125"/>
    </source>
</evidence>
<evidence type="ECO:0000256" key="1">
    <source>
        <dbReference type="ARBA" id="ARBA00004123"/>
    </source>
</evidence>
<reference evidence="8 9" key="1">
    <citation type="journal article" date="2021" name="Sci. Rep.">
        <title>The genome of the diatom Chaetoceros tenuissimus carries an ancient integrated fragment of an extant virus.</title>
        <authorList>
            <person name="Hongo Y."/>
            <person name="Kimura K."/>
            <person name="Takaki Y."/>
            <person name="Yoshida Y."/>
            <person name="Baba S."/>
            <person name="Kobayashi G."/>
            <person name="Nagasaki K."/>
            <person name="Hano T."/>
            <person name="Tomaru Y."/>
        </authorList>
    </citation>
    <scope>NUCLEOTIDE SEQUENCE [LARGE SCALE GENOMIC DNA]</scope>
    <source>
        <strain evidence="8 9">NIES-3715</strain>
    </source>
</reference>
<name>A0AAD3CY02_9STRA</name>
<keyword evidence="9" id="KW-1185">Reference proteome</keyword>
<keyword evidence="4" id="KW-0804">Transcription</keyword>
<feature type="region of interest" description="Disordered" evidence="6">
    <location>
        <begin position="452"/>
        <end position="504"/>
    </location>
</feature>
<evidence type="ECO:0000256" key="2">
    <source>
        <dbReference type="ARBA" id="ARBA00023015"/>
    </source>
</evidence>
<feature type="domain" description="AP2/ERF" evidence="7">
    <location>
        <begin position="284"/>
        <end position="345"/>
    </location>
</feature>
<dbReference type="Gene3D" id="3.30.730.10">
    <property type="entry name" value="AP2/ERF domain"/>
    <property type="match status" value="1"/>
</dbReference>
<dbReference type="GO" id="GO:0003700">
    <property type="term" value="F:DNA-binding transcription factor activity"/>
    <property type="evidence" value="ECO:0007669"/>
    <property type="project" value="InterPro"/>
</dbReference>
<evidence type="ECO:0000313" key="8">
    <source>
        <dbReference type="EMBL" id="GFH54082.1"/>
    </source>
</evidence>